<feature type="transmembrane region" description="Helical" evidence="1">
    <location>
        <begin position="21"/>
        <end position="51"/>
    </location>
</feature>
<gene>
    <name evidence="3" type="ORF">FCL38_15780</name>
    <name evidence="2" type="ORF">FHS02_001615</name>
</gene>
<reference evidence="2 5" key="2">
    <citation type="submission" date="2020-08" db="EMBL/GenBank/DDBJ databases">
        <title>Genomic Encyclopedia of Type Strains, Phase III (KMG-III): the genomes of soil and plant-associated and newly described type strains.</title>
        <authorList>
            <person name="Whitman W."/>
        </authorList>
    </citation>
    <scope>NUCLEOTIDE SEQUENCE [LARGE SCALE GENOMIC DNA]</scope>
    <source>
        <strain evidence="2 5">CECT 7753</strain>
    </source>
</reference>
<dbReference type="EMBL" id="CP040017">
    <property type="protein sequence ID" value="QCP11717.1"/>
    <property type="molecule type" value="Genomic_DNA"/>
</dbReference>
<sequence length="156" mass="17887">MKRNASDRISAVVLPDPVWRYLILFQSWTQFFSCVALLAIVAAITVFLLWLAGDVHMFTDLMGAALLGGVWSVMDATKAQFSIRAPTTLEKAQCENMLDEWHYVQRSFTTQERRFGQNLPRFLRWSDSDVTIVERDGTVICTGPQMLIRKMRKLVL</sequence>
<evidence type="ECO:0000313" key="3">
    <source>
        <dbReference type="EMBL" id="QCP11717.1"/>
    </source>
</evidence>
<reference evidence="3 4" key="1">
    <citation type="submission" date="2019-05" db="EMBL/GenBank/DDBJ databases">
        <title>Draft Genome Sequences of Six Type Strains of the Genus Massilia.</title>
        <authorList>
            <person name="Miess H."/>
            <person name="Frediansyhah A."/>
            <person name="Gross H."/>
        </authorList>
    </citation>
    <scope>NUCLEOTIDE SEQUENCE [LARGE SCALE GENOMIC DNA]</scope>
    <source>
        <strain evidence="3 4">DSMZ 26121</strain>
    </source>
</reference>
<name>A0A4P8HPP7_9BURK</name>
<keyword evidence="4" id="KW-1185">Reference proteome</keyword>
<evidence type="ECO:0000256" key="1">
    <source>
        <dbReference type="SAM" id="Phobius"/>
    </source>
</evidence>
<evidence type="ECO:0000313" key="2">
    <source>
        <dbReference type="EMBL" id="MBB3220816.1"/>
    </source>
</evidence>
<dbReference type="Proteomes" id="UP000298763">
    <property type="component" value="Chromosome"/>
</dbReference>
<protein>
    <submittedName>
        <fullName evidence="2">Uncharacterized protein</fullName>
    </submittedName>
</protein>
<dbReference type="OrthoDB" id="8708541at2"/>
<dbReference type="RefSeq" id="WP_137314564.1">
    <property type="nucleotide sequence ID" value="NZ_CP040017.1"/>
</dbReference>
<organism evidence="2 5">
    <name type="scientific">Pseudoduganella umbonata</name>
    <dbReference type="NCBI Taxonomy" id="864828"/>
    <lineage>
        <taxon>Bacteria</taxon>
        <taxon>Pseudomonadati</taxon>
        <taxon>Pseudomonadota</taxon>
        <taxon>Betaproteobacteria</taxon>
        <taxon>Burkholderiales</taxon>
        <taxon>Oxalobacteraceae</taxon>
        <taxon>Telluria group</taxon>
        <taxon>Pseudoduganella</taxon>
    </lineage>
</organism>
<keyword evidence="1" id="KW-1133">Transmembrane helix</keyword>
<evidence type="ECO:0000313" key="5">
    <source>
        <dbReference type="Proteomes" id="UP000584325"/>
    </source>
</evidence>
<proteinExistence type="predicted"/>
<dbReference type="EMBL" id="JACHXS010000002">
    <property type="protein sequence ID" value="MBB3220816.1"/>
    <property type="molecule type" value="Genomic_DNA"/>
</dbReference>
<accession>A0A4P8HPP7</accession>
<feature type="transmembrane region" description="Helical" evidence="1">
    <location>
        <begin position="57"/>
        <end position="74"/>
    </location>
</feature>
<dbReference type="Proteomes" id="UP000584325">
    <property type="component" value="Unassembled WGS sequence"/>
</dbReference>
<evidence type="ECO:0000313" key="4">
    <source>
        <dbReference type="Proteomes" id="UP000298763"/>
    </source>
</evidence>
<keyword evidence="1" id="KW-0472">Membrane</keyword>
<keyword evidence="1" id="KW-0812">Transmembrane</keyword>
<dbReference type="AlphaFoldDB" id="A0A4P8HPP7"/>